<evidence type="ECO:0000256" key="5">
    <source>
        <dbReference type="ARBA" id="ARBA00023274"/>
    </source>
</evidence>
<comment type="similarity">
    <text evidence="1 6 7">Belongs to the universal ribosomal protein uL23 family.</text>
</comment>
<dbReference type="GO" id="GO:0019843">
    <property type="term" value="F:rRNA binding"/>
    <property type="evidence" value="ECO:0007669"/>
    <property type="project" value="UniProtKB-UniRule"/>
</dbReference>
<keyword evidence="2 6" id="KW-0699">rRNA-binding</keyword>
<evidence type="ECO:0000313" key="8">
    <source>
        <dbReference type="EMBL" id="AKZ65874.1"/>
    </source>
</evidence>
<proteinExistence type="inferred from homology"/>
<dbReference type="PROSITE" id="PS00050">
    <property type="entry name" value="RIBOSOMAL_L23"/>
    <property type="match status" value="1"/>
</dbReference>
<keyword evidence="5 6" id="KW-0687">Ribonucleoprotein</keyword>
<dbReference type="Gene3D" id="3.30.70.330">
    <property type="match status" value="1"/>
</dbReference>
<evidence type="ECO:0000256" key="6">
    <source>
        <dbReference type="HAMAP-Rule" id="MF_01369"/>
    </source>
</evidence>
<dbReference type="FunFam" id="3.30.70.330:FF:000001">
    <property type="entry name" value="50S ribosomal protein L23"/>
    <property type="match status" value="1"/>
</dbReference>
<protein>
    <recommendedName>
        <fullName evidence="6">Large ribosomal subunit protein uL23</fullName>
    </recommendedName>
</protein>
<dbReference type="RefSeq" id="WP_053096812.1">
    <property type="nucleotide sequence ID" value="NZ_CP011787.1"/>
</dbReference>
<dbReference type="GO" id="GO:0003735">
    <property type="term" value="F:structural constituent of ribosome"/>
    <property type="evidence" value="ECO:0007669"/>
    <property type="project" value="InterPro"/>
</dbReference>
<dbReference type="KEGG" id="bcig:AB162_275"/>
<evidence type="ECO:0000256" key="1">
    <source>
        <dbReference type="ARBA" id="ARBA00006700"/>
    </source>
</evidence>
<comment type="function">
    <text evidence="6">One of the early assembly proteins it binds 23S rRNA. One of the proteins that surrounds the polypeptide exit tunnel on the outside of the ribosome. Forms the main docking site for trigger factor binding to the ribosome.</text>
</comment>
<keyword evidence="9" id="KW-1185">Reference proteome</keyword>
<dbReference type="EMBL" id="CP011787">
    <property type="protein sequence ID" value="AKZ65874.1"/>
    <property type="molecule type" value="Genomic_DNA"/>
</dbReference>
<evidence type="ECO:0000256" key="4">
    <source>
        <dbReference type="ARBA" id="ARBA00022980"/>
    </source>
</evidence>
<sequence>MIPETSVFKVLHAPHVSEKASVLMEKNNTFVLKVAKNSTKRAIKNALLKLFTVKVKKIHTIVVKGKVKRHGRRIGLRSDWKKAYITLTDKQNLDFISSSIK</sequence>
<dbReference type="PATRIC" id="fig|186490.8.peg.261"/>
<dbReference type="NCBIfam" id="NF004358">
    <property type="entry name" value="PRK05738.1-1"/>
    <property type="match status" value="1"/>
</dbReference>
<dbReference type="AlphaFoldDB" id="A0A0K2BKZ5"/>
<keyword evidence="4 6" id="KW-0689">Ribosomal protein</keyword>
<dbReference type="NCBIfam" id="NF004363">
    <property type="entry name" value="PRK05738.2-4"/>
    <property type="match status" value="1"/>
</dbReference>
<gene>
    <name evidence="6 8" type="primary">rplW</name>
    <name evidence="8" type="ORF">AB162_275</name>
</gene>
<evidence type="ECO:0000256" key="3">
    <source>
        <dbReference type="ARBA" id="ARBA00022884"/>
    </source>
</evidence>
<dbReference type="NCBIfam" id="NF004359">
    <property type="entry name" value="PRK05738.1-3"/>
    <property type="match status" value="1"/>
</dbReference>
<keyword evidence="3 6" id="KW-0694">RNA-binding</keyword>
<dbReference type="Proteomes" id="UP000056466">
    <property type="component" value="Chromosome"/>
</dbReference>
<dbReference type="InterPro" id="IPR013025">
    <property type="entry name" value="Ribosomal_uL23-like"/>
</dbReference>
<accession>A0A0K2BKZ5</accession>
<organism evidence="8 9">
    <name type="scientific">Candidatus Palibaumannia cicadellinicola</name>
    <dbReference type="NCBI Taxonomy" id="186490"/>
    <lineage>
        <taxon>Bacteria</taxon>
        <taxon>Pseudomonadati</taxon>
        <taxon>Pseudomonadota</taxon>
        <taxon>Gammaproteobacteria</taxon>
        <taxon>Candidatus Palibaumannia</taxon>
    </lineage>
</organism>
<evidence type="ECO:0000313" key="9">
    <source>
        <dbReference type="Proteomes" id="UP000056466"/>
    </source>
</evidence>
<dbReference type="Pfam" id="PF00276">
    <property type="entry name" value="Ribosomal_L23"/>
    <property type="match status" value="1"/>
</dbReference>
<dbReference type="InterPro" id="IPR001014">
    <property type="entry name" value="Ribosomal_uL23_CS"/>
</dbReference>
<dbReference type="GO" id="GO:0006412">
    <property type="term" value="P:translation"/>
    <property type="evidence" value="ECO:0007669"/>
    <property type="project" value="UniProtKB-UniRule"/>
</dbReference>
<dbReference type="HAMAP" id="MF_01369_B">
    <property type="entry name" value="Ribosomal_uL23_B"/>
    <property type="match status" value="1"/>
</dbReference>
<dbReference type="GO" id="GO:1990904">
    <property type="term" value="C:ribonucleoprotein complex"/>
    <property type="evidence" value="ECO:0007669"/>
    <property type="project" value="UniProtKB-KW"/>
</dbReference>
<dbReference type="GO" id="GO:0005840">
    <property type="term" value="C:ribosome"/>
    <property type="evidence" value="ECO:0007669"/>
    <property type="project" value="UniProtKB-KW"/>
</dbReference>
<evidence type="ECO:0000256" key="7">
    <source>
        <dbReference type="RuleBase" id="RU003934"/>
    </source>
</evidence>
<dbReference type="InterPro" id="IPR012678">
    <property type="entry name" value="Ribosomal_uL23/eL15/eS24_sf"/>
</dbReference>
<dbReference type="SUPFAM" id="SSF54189">
    <property type="entry name" value="Ribosomal proteins S24e, L23 and L15e"/>
    <property type="match status" value="1"/>
</dbReference>
<dbReference type="OrthoDB" id="9793353at2"/>
<dbReference type="InterPro" id="IPR012677">
    <property type="entry name" value="Nucleotide-bd_a/b_plait_sf"/>
</dbReference>
<dbReference type="PANTHER" id="PTHR11620">
    <property type="entry name" value="60S RIBOSOMAL PROTEIN L23A"/>
    <property type="match status" value="1"/>
</dbReference>
<reference evidence="8 9" key="1">
    <citation type="submission" date="2015-06" db="EMBL/GenBank/DDBJ databases">
        <title>Lineage-specific patterns of genome deterioration in obligate symbionts.</title>
        <authorList>
            <person name="Bennett G.M."/>
            <person name="McCutcheon J.P."/>
            <person name="McDonald B.R."/>
            <person name="Moran N.A."/>
        </authorList>
    </citation>
    <scope>NUCLEOTIDE SEQUENCE [LARGE SCALE GENOMIC DNA]</scope>
    <source>
        <strain evidence="8 9">B-GSS</strain>
    </source>
</reference>
<comment type="subunit">
    <text evidence="6">Part of the 50S ribosomal subunit. Contacts protein L29, and trigger factor when it is bound to the ribosome.</text>
</comment>
<evidence type="ECO:0000256" key="2">
    <source>
        <dbReference type="ARBA" id="ARBA00022730"/>
    </source>
</evidence>
<name>A0A0K2BKZ5_9GAMM</name>